<name>A0A6G1GHV7_9PEZI</name>
<evidence type="ECO:0000256" key="1">
    <source>
        <dbReference type="SAM" id="MobiDB-lite"/>
    </source>
</evidence>
<evidence type="ECO:0008006" key="5">
    <source>
        <dbReference type="Google" id="ProtNLM"/>
    </source>
</evidence>
<evidence type="ECO:0000313" key="3">
    <source>
        <dbReference type="Proteomes" id="UP000504638"/>
    </source>
</evidence>
<feature type="region of interest" description="Disordered" evidence="1">
    <location>
        <begin position="305"/>
        <end position="328"/>
    </location>
</feature>
<reference evidence="2 4" key="1">
    <citation type="submission" date="2020-01" db="EMBL/GenBank/DDBJ databases">
        <authorList>
            <consortium name="DOE Joint Genome Institute"/>
            <person name="Haridas S."/>
            <person name="Albert R."/>
            <person name="Binder M."/>
            <person name="Bloem J."/>
            <person name="Labutti K."/>
            <person name="Salamov A."/>
            <person name="Andreopoulos B."/>
            <person name="Baker S.E."/>
            <person name="Barry K."/>
            <person name="Bills G."/>
            <person name="Bluhm B.H."/>
            <person name="Cannon C."/>
            <person name="Castanera R."/>
            <person name="Culley D.E."/>
            <person name="Daum C."/>
            <person name="Ezra D."/>
            <person name="Gonzalez J.B."/>
            <person name="Henrissat B."/>
            <person name="Kuo A."/>
            <person name="Liang C."/>
            <person name="Lipzen A."/>
            <person name="Lutzoni F."/>
            <person name="Magnuson J."/>
            <person name="Mondo S."/>
            <person name="Nolan M."/>
            <person name="Ohm R."/>
            <person name="Pangilinan J."/>
            <person name="Park H.-J."/>
            <person name="Ramirez L."/>
            <person name="Alfaro M."/>
            <person name="Sun H."/>
            <person name="Tritt A."/>
            <person name="Yoshinaga Y."/>
            <person name="Zwiers L.-H."/>
            <person name="Turgeon B.G."/>
            <person name="Goodwin S.B."/>
            <person name="Spatafora J.W."/>
            <person name="Crous P.W."/>
            <person name="Grigoriev I.V."/>
        </authorList>
    </citation>
    <scope>NUCLEOTIDE SEQUENCE</scope>
    <source>
        <strain evidence="2 4">CBS 781.70</strain>
    </source>
</reference>
<accession>A0A6G1GHV7</accession>
<evidence type="ECO:0000313" key="2">
    <source>
        <dbReference type="EMBL" id="KAF1817562.1"/>
    </source>
</evidence>
<keyword evidence="3" id="KW-1185">Reference proteome</keyword>
<feature type="region of interest" description="Disordered" evidence="1">
    <location>
        <begin position="179"/>
        <end position="244"/>
    </location>
</feature>
<protein>
    <recommendedName>
        <fullName evidence="5">CCHC-type domain-containing protein</fullName>
    </recommendedName>
</protein>
<evidence type="ECO:0000313" key="4">
    <source>
        <dbReference type="RefSeq" id="XP_033539193.1"/>
    </source>
</evidence>
<proteinExistence type="predicted"/>
<reference evidence="4" key="3">
    <citation type="submission" date="2025-04" db="UniProtKB">
        <authorList>
            <consortium name="RefSeq"/>
        </authorList>
    </citation>
    <scope>IDENTIFICATION</scope>
    <source>
        <strain evidence="4">CBS 781.70</strain>
    </source>
</reference>
<gene>
    <name evidence="2 4" type="ORF">P152DRAFT_478520</name>
</gene>
<organism evidence="2">
    <name type="scientific">Eremomyces bilateralis CBS 781.70</name>
    <dbReference type="NCBI Taxonomy" id="1392243"/>
    <lineage>
        <taxon>Eukaryota</taxon>
        <taxon>Fungi</taxon>
        <taxon>Dikarya</taxon>
        <taxon>Ascomycota</taxon>
        <taxon>Pezizomycotina</taxon>
        <taxon>Dothideomycetes</taxon>
        <taxon>Dothideomycetes incertae sedis</taxon>
        <taxon>Eremomycetales</taxon>
        <taxon>Eremomycetaceae</taxon>
        <taxon>Eremomyces</taxon>
    </lineage>
</organism>
<reference evidence="4" key="2">
    <citation type="submission" date="2020-04" db="EMBL/GenBank/DDBJ databases">
        <authorList>
            <consortium name="NCBI Genome Project"/>
        </authorList>
    </citation>
    <scope>NUCLEOTIDE SEQUENCE</scope>
    <source>
        <strain evidence="4">CBS 781.70</strain>
    </source>
</reference>
<dbReference type="Proteomes" id="UP000504638">
    <property type="component" value="Unplaced"/>
</dbReference>
<dbReference type="RefSeq" id="XP_033539193.1">
    <property type="nucleotide sequence ID" value="XM_033681659.1"/>
</dbReference>
<dbReference type="AlphaFoldDB" id="A0A6G1GHV7"/>
<feature type="compositionally biased region" description="Low complexity" evidence="1">
    <location>
        <begin position="200"/>
        <end position="216"/>
    </location>
</feature>
<dbReference type="GeneID" id="54422229"/>
<sequence>MSISTKKRAVKPFQFKGTDADKKLFDNWKFMVNHWFRLDSHLYTTEEAIGYVASCTGEDAFSAIRRRVESEDEPYMNVKELLTDLEEVFRIKRRIEKAKKNIRDPKFHQKYNETFDAYWPKFNSNLSDIPHLTDEDKIAYLRECLKRGMKFDMANCHTKNFNDFVDACRITEENTTDARNYGGRQRVSDSPRGGSRGRKSYSNGHSNGNSNGNGYKNGHHKRSSSGSSHSNGYSNGHSSSHSNGHIYGNSNLYWPYGRTKSQREELKAERRCFVCLKPGHMANADDAPCKGQKPTEMTENVLAYDTGQKAPHPKPRVDDYPESSDSEN</sequence>
<feature type="compositionally biased region" description="Low complexity" evidence="1">
    <location>
        <begin position="224"/>
        <end position="244"/>
    </location>
</feature>
<dbReference type="EMBL" id="ML975149">
    <property type="protein sequence ID" value="KAF1817562.1"/>
    <property type="molecule type" value="Genomic_DNA"/>
</dbReference>